<feature type="compositionally biased region" description="Basic and acidic residues" evidence="1">
    <location>
        <begin position="38"/>
        <end position="54"/>
    </location>
</feature>
<dbReference type="OrthoDB" id="6156392at2759"/>
<organism evidence="2 3">
    <name type="scientific">Candidula unifasciata</name>
    <dbReference type="NCBI Taxonomy" id="100452"/>
    <lineage>
        <taxon>Eukaryota</taxon>
        <taxon>Metazoa</taxon>
        <taxon>Spiralia</taxon>
        <taxon>Lophotrochozoa</taxon>
        <taxon>Mollusca</taxon>
        <taxon>Gastropoda</taxon>
        <taxon>Heterobranchia</taxon>
        <taxon>Euthyneura</taxon>
        <taxon>Panpulmonata</taxon>
        <taxon>Eupulmonata</taxon>
        <taxon>Stylommatophora</taxon>
        <taxon>Helicina</taxon>
        <taxon>Helicoidea</taxon>
        <taxon>Geomitridae</taxon>
        <taxon>Candidula</taxon>
    </lineage>
</organism>
<dbReference type="AlphaFoldDB" id="A0A8S4AC65"/>
<feature type="non-terminal residue" evidence="2">
    <location>
        <position position="138"/>
    </location>
</feature>
<dbReference type="Proteomes" id="UP000678393">
    <property type="component" value="Unassembled WGS sequence"/>
</dbReference>
<feature type="region of interest" description="Disordered" evidence="1">
    <location>
        <begin position="1"/>
        <end position="138"/>
    </location>
</feature>
<sequence>MTDQAPVPQLPPSRGPAPPLPDKPPSVAERTRLLRSSFRKDDIEKPKVPEKPDNRNIINTASKSDHKGSNNSVNGERSPSPSQSSSSPTVTSPGCVTSPTGNLPPQKPPLPEKNVPHTPVADVNKEVNGRSSPGVSAP</sequence>
<evidence type="ECO:0000313" key="2">
    <source>
        <dbReference type="EMBL" id="CAG5136576.1"/>
    </source>
</evidence>
<reference evidence="2" key="1">
    <citation type="submission" date="2021-04" db="EMBL/GenBank/DDBJ databases">
        <authorList>
            <consortium name="Molecular Ecology Group"/>
        </authorList>
    </citation>
    <scope>NUCLEOTIDE SEQUENCE</scope>
</reference>
<evidence type="ECO:0000313" key="3">
    <source>
        <dbReference type="Proteomes" id="UP000678393"/>
    </source>
</evidence>
<gene>
    <name evidence="2" type="ORF">CUNI_LOCUS22134</name>
</gene>
<feature type="compositionally biased region" description="Polar residues" evidence="1">
    <location>
        <begin position="129"/>
        <end position="138"/>
    </location>
</feature>
<protein>
    <submittedName>
        <fullName evidence="2">Uncharacterized protein</fullName>
    </submittedName>
</protein>
<accession>A0A8S4AC65</accession>
<evidence type="ECO:0000256" key="1">
    <source>
        <dbReference type="SAM" id="MobiDB-lite"/>
    </source>
</evidence>
<name>A0A8S4AC65_9EUPU</name>
<keyword evidence="3" id="KW-1185">Reference proteome</keyword>
<dbReference type="EMBL" id="CAJHNH020008545">
    <property type="protein sequence ID" value="CAG5136576.1"/>
    <property type="molecule type" value="Genomic_DNA"/>
</dbReference>
<feature type="compositionally biased region" description="Low complexity" evidence="1">
    <location>
        <begin position="78"/>
        <end position="100"/>
    </location>
</feature>
<feature type="compositionally biased region" description="Pro residues" evidence="1">
    <location>
        <begin position="8"/>
        <end position="24"/>
    </location>
</feature>
<comment type="caution">
    <text evidence="2">The sequence shown here is derived from an EMBL/GenBank/DDBJ whole genome shotgun (WGS) entry which is preliminary data.</text>
</comment>
<proteinExistence type="predicted"/>